<name>A0A6J1YZ29_ACIJB</name>
<dbReference type="Gene3D" id="1.10.10.60">
    <property type="entry name" value="Homeodomain-like"/>
    <property type="match status" value="1"/>
</dbReference>
<dbReference type="RefSeq" id="XP_026910023.1">
    <property type="nucleotide sequence ID" value="XM_027054222.2"/>
</dbReference>
<evidence type="ECO:0000256" key="1">
    <source>
        <dbReference type="SAM" id="MobiDB-lite"/>
    </source>
</evidence>
<accession>A0A6J1YZ29</accession>
<dbReference type="Proteomes" id="UP001652583">
    <property type="component" value="Chromosome X"/>
</dbReference>
<organism evidence="2 3">
    <name type="scientific">Acinonyx jubatus</name>
    <name type="common">Cheetah</name>
    <dbReference type="NCBI Taxonomy" id="32536"/>
    <lineage>
        <taxon>Eukaryota</taxon>
        <taxon>Metazoa</taxon>
        <taxon>Chordata</taxon>
        <taxon>Craniata</taxon>
        <taxon>Vertebrata</taxon>
        <taxon>Euteleostomi</taxon>
        <taxon>Mammalia</taxon>
        <taxon>Eutheria</taxon>
        <taxon>Laurasiatheria</taxon>
        <taxon>Carnivora</taxon>
        <taxon>Feliformia</taxon>
        <taxon>Felidae</taxon>
        <taxon>Felinae</taxon>
        <taxon>Acinonyx</taxon>
    </lineage>
</organism>
<evidence type="ECO:0000313" key="2">
    <source>
        <dbReference type="Proteomes" id="UP001652583"/>
    </source>
</evidence>
<reference evidence="3" key="2">
    <citation type="submission" date="2025-08" db="UniProtKB">
        <authorList>
            <consortium name="RefSeq"/>
        </authorList>
    </citation>
    <scope>IDENTIFICATION</scope>
    <source>
        <tissue evidence="3">Blood</tissue>
    </source>
</reference>
<gene>
    <name evidence="3" type="primary">LOC113597606</name>
</gene>
<feature type="region of interest" description="Disordered" evidence="1">
    <location>
        <begin position="1"/>
        <end position="105"/>
    </location>
</feature>
<sequence length="172" mass="18561">MEPPPGSPLEDTASQSLGDDEFRERQDAKPTVISVTGGDIGKDLLSEPERGAAAEGEESHGGAGAPGPVDEIQKGGGGGEEPPQQQQEAHAATEDPQPQDRQPRLHHLFMRLELKELERVFQRTQYPDVFARAKATYGLEATEICQPLRSVQGGSDAYRAGPRGKYFPAVCK</sequence>
<dbReference type="GeneID" id="113597606"/>
<dbReference type="AlphaFoldDB" id="A0A6J1YZ29"/>
<proteinExistence type="predicted"/>
<evidence type="ECO:0000313" key="3">
    <source>
        <dbReference type="RefSeq" id="XP_026910023.1"/>
    </source>
</evidence>
<dbReference type="KEGG" id="aju:113597606"/>
<feature type="compositionally biased region" description="Basic and acidic residues" evidence="1">
    <location>
        <begin position="40"/>
        <end position="60"/>
    </location>
</feature>
<protein>
    <submittedName>
        <fullName evidence="3">Rhox homeobox family member 1-like</fullName>
    </submittedName>
</protein>
<keyword evidence="2" id="KW-1185">Reference proteome</keyword>
<reference evidence="2" key="1">
    <citation type="submission" date="2025-05" db="UniProtKB">
        <authorList>
            <consortium name="RefSeq"/>
        </authorList>
    </citation>
    <scope>NUCLEOTIDE SEQUENCE [LARGE SCALE GENOMIC DNA]</scope>
</reference>